<reference evidence="2" key="1">
    <citation type="submission" date="2023-10" db="EMBL/GenBank/DDBJ databases">
        <authorList>
            <person name="Chen Y."/>
            <person name="Shah S."/>
            <person name="Dougan E. K."/>
            <person name="Thang M."/>
            <person name="Chan C."/>
        </authorList>
    </citation>
    <scope>NUCLEOTIDE SEQUENCE [LARGE SCALE GENOMIC DNA]</scope>
</reference>
<comment type="caution">
    <text evidence="2">The sequence shown here is derived from an EMBL/GenBank/DDBJ whole genome shotgun (WGS) entry which is preliminary data.</text>
</comment>
<gene>
    <name evidence="2" type="ORF">PCOR1329_LOCUS52089</name>
</gene>
<feature type="region of interest" description="Disordered" evidence="1">
    <location>
        <begin position="1"/>
        <end position="24"/>
    </location>
</feature>
<feature type="non-terminal residue" evidence="2">
    <location>
        <position position="1"/>
    </location>
</feature>
<feature type="compositionally biased region" description="Basic and acidic residues" evidence="1">
    <location>
        <begin position="111"/>
        <end position="129"/>
    </location>
</feature>
<name>A0ABN9UX41_9DINO</name>
<evidence type="ECO:0000313" key="2">
    <source>
        <dbReference type="EMBL" id="CAK0864135.1"/>
    </source>
</evidence>
<dbReference type="Proteomes" id="UP001189429">
    <property type="component" value="Unassembled WGS sequence"/>
</dbReference>
<feature type="non-terminal residue" evidence="2">
    <location>
        <position position="274"/>
    </location>
</feature>
<feature type="compositionally biased region" description="Basic and acidic residues" evidence="1">
    <location>
        <begin position="141"/>
        <end position="153"/>
    </location>
</feature>
<proteinExistence type="predicted"/>
<feature type="region of interest" description="Disordered" evidence="1">
    <location>
        <begin position="93"/>
        <end position="163"/>
    </location>
</feature>
<accession>A0ABN9UX41</accession>
<protein>
    <submittedName>
        <fullName evidence="2">Uncharacterized protein</fullName>
    </submittedName>
</protein>
<organism evidence="2 3">
    <name type="scientific">Prorocentrum cordatum</name>
    <dbReference type="NCBI Taxonomy" id="2364126"/>
    <lineage>
        <taxon>Eukaryota</taxon>
        <taxon>Sar</taxon>
        <taxon>Alveolata</taxon>
        <taxon>Dinophyceae</taxon>
        <taxon>Prorocentrales</taxon>
        <taxon>Prorocentraceae</taxon>
        <taxon>Prorocentrum</taxon>
    </lineage>
</organism>
<evidence type="ECO:0000313" key="3">
    <source>
        <dbReference type="Proteomes" id="UP001189429"/>
    </source>
</evidence>
<sequence length="274" mass="29794">ALGRWTLDSAEGSGKETDRKGPNGSVRVLIGVEDFVLSYDQSRTANKLEMWGKDVARPTEERLQRYEGELEDVDTWSSSLHANTMGSAAADSILRGGRSRPPTPPVPDQDPSGRSDCRGRSRSRSDVRSRYQPSPPASTIGDDRSYRGKDKSGGKRKRKAKGKSFADIAATTFAKFQRKLSKMGGDWAAMIDQSSQIMKDAMPEMASAGVALLVQNLVYKGTVCQAVFSEAGKRIFYPSLGEVMGASESQGMADLTELTARRFDADAGKAEQIK</sequence>
<evidence type="ECO:0000256" key="1">
    <source>
        <dbReference type="SAM" id="MobiDB-lite"/>
    </source>
</evidence>
<keyword evidence="3" id="KW-1185">Reference proteome</keyword>
<dbReference type="EMBL" id="CAUYUJ010016333">
    <property type="protein sequence ID" value="CAK0864135.1"/>
    <property type="molecule type" value="Genomic_DNA"/>
</dbReference>